<comment type="caution">
    <text evidence="2">The sequence shown here is derived from an EMBL/GenBank/DDBJ whole genome shotgun (WGS) entry which is preliminary data.</text>
</comment>
<dbReference type="AlphaFoldDB" id="R3WVI8"/>
<dbReference type="EMBL" id="AJAU01000017">
    <property type="protein sequence ID" value="EOL45815.1"/>
    <property type="molecule type" value="Genomic_DNA"/>
</dbReference>
<reference evidence="2 3" key="1">
    <citation type="submission" date="2013-02" db="EMBL/GenBank/DDBJ databases">
        <title>The Genome Sequence of Enterococcus caccae BAA-1240.</title>
        <authorList>
            <consortium name="The Broad Institute Genome Sequencing Platform"/>
            <consortium name="The Broad Institute Genome Sequencing Center for Infectious Disease"/>
            <person name="Earl A.M."/>
            <person name="Gilmore M.S."/>
            <person name="Lebreton F."/>
            <person name="Walker B."/>
            <person name="Young S.K."/>
            <person name="Zeng Q."/>
            <person name="Gargeya S."/>
            <person name="Fitzgerald M."/>
            <person name="Haas B."/>
            <person name="Abouelleil A."/>
            <person name="Alvarado L."/>
            <person name="Arachchi H.M."/>
            <person name="Berlin A.M."/>
            <person name="Chapman S.B."/>
            <person name="Dewar J."/>
            <person name="Goldberg J."/>
            <person name="Griggs A."/>
            <person name="Gujja S."/>
            <person name="Hansen M."/>
            <person name="Howarth C."/>
            <person name="Imamovic A."/>
            <person name="Larimer J."/>
            <person name="McCowan C."/>
            <person name="Murphy C."/>
            <person name="Neiman D."/>
            <person name="Pearson M."/>
            <person name="Priest M."/>
            <person name="Roberts A."/>
            <person name="Saif S."/>
            <person name="Shea T."/>
            <person name="Sisk P."/>
            <person name="Sykes S."/>
            <person name="Wortman J."/>
            <person name="Nusbaum C."/>
            <person name="Birren B."/>
        </authorList>
    </citation>
    <scope>NUCLEOTIDE SEQUENCE [LARGE SCALE GENOMIC DNA]</scope>
    <source>
        <strain evidence="2 3">ATCC BAA-1240</strain>
    </source>
</reference>
<dbReference type="STRING" id="317735.RU98_GL002167"/>
<feature type="region of interest" description="Disordered" evidence="1">
    <location>
        <begin position="21"/>
        <end position="45"/>
    </location>
</feature>
<dbReference type="RefSeq" id="WP_010771739.1">
    <property type="nucleotide sequence ID" value="NZ_KB946333.1"/>
</dbReference>
<dbReference type="PATRIC" id="fig|1158612.3.peg.1598"/>
<keyword evidence="3" id="KW-1185">Reference proteome</keyword>
<evidence type="ECO:0000313" key="3">
    <source>
        <dbReference type="Proteomes" id="UP000013840"/>
    </source>
</evidence>
<proteinExistence type="predicted"/>
<gene>
    <name evidence="2" type="ORF">UC7_01612</name>
</gene>
<accession>R3WVI8</accession>
<feature type="compositionally biased region" description="Basic and acidic residues" evidence="1">
    <location>
        <begin position="21"/>
        <end position="42"/>
    </location>
</feature>
<sequence length="94" mass="10821">MKQYKVLCDFYDSQDEDRVYRKGDLYPHEDKETDENRIKELGSENNSTGIKLIDLPIELESDAEIKAEQAEKKKQQEADKKAAAEAKKAEGKKD</sequence>
<organism evidence="2 3">
    <name type="scientific">Enterococcus caccae ATCC BAA-1240</name>
    <dbReference type="NCBI Taxonomy" id="1158612"/>
    <lineage>
        <taxon>Bacteria</taxon>
        <taxon>Bacillati</taxon>
        <taxon>Bacillota</taxon>
        <taxon>Bacilli</taxon>
        <taxon>Lactobacillales</taxon>
        <taxon>Enterococcaceae</taxon>
        <taxon>Enterococcus</taxon>
    </lineage>
</organism>
<feature type="region of interest" description="Disordered" evidence="1">
    <location>
        <begin position="66"/>
        <end position="94"/>
    </location>
</feature>
<evidence type="ECO:0000256" key="1">
    <source>
        <dbReference type="SAM" id="MobiDB-lite"/>
    </source>
</evidence>
<name>R3WVI8_9ENTE</name>
<evidence type="ECO:0000313" key="2">
    <source>
        <dbReference type="EMBL" id="EOL45815.1"/>
    </source>
</evidence>
<dbReference type="Proteomes" id="UP000013840">
    <property type="component" value="Unassembled WGS sequence"/>
</dbReference>
<protein>
    <submittedName>
        <fullName evidence="2">Uncharacterized protein</fullName>
    </submittedName>
</protein>
<dbReference type="OrthoDB" id="2300838at2"/>